<geneLocation type="plasmid" evidence="1 2">
    <name>pC</name>
</geneLocation>
<dbReference type="EMBL" id="CP001077">
    <property type="protein sequence ID" value="ACE94134.1"/>
    <property type="molecule type" value="Genomic_DNA"/>
</dbReference>
<dbReference type="HOGENOM" id="CLU_2261516_0_0_5"/>
<dbReference type="AlphaFoldDB" id="B3Q4K3"/>
<reference evidence="1 2" key="1">
    <citation type="submission" date="2008-04" db="EMBL/GenBank/DDBJ databases">
        <title>Genome diversity and DNA divergence of Rhizobium etli.</title>
        <authorList>
            <person name="Gonzalez V."/>
            <person name="Acosta J.L."/>
            <person name="Santamaria R.I."/>
            <person name="Bustos P."/>
            <person name="Hernandez-Gonzalez I.L."/>
            <person name="Fernandez J.L."/>
            <person name="Diaz R."/>
            <person name="Flores M."/>
            <person name="Mora J."/>
            <person name="Palacios R."/>
            <person name="Davila G."/>
        </authorList>
    </citation>
    <scope>NUCLEOTIDE SEQUENCE [LARGE SCALE GENOMIC DNA]</scope>
    <source>
        <strain evidence="2">CIAT 652</strain>
        <plasmid evidence="2">Plasmid pC</plasmid>
    </source>
</reference>
<name>B3Q4K3_RHIE6</name>
<evidence type="ECO:0000313" key="2">
    <source>
        <dbReference type="Proteomes" id="UP000008817"/>
    </source>
</evidence>
<proteinExistence type="predicted"/>
<evidence type="ECO:0000313" key="1">
    <source>
        <dbReference type="EMBL" id="ACE94134.1"/>
    </source>
</evidence>
<keyword evidence="1" id="KW-0614">Plasmid</keyword>
<protein>
    <submittedName>
        <fullName evidence="1">Uncharacterized protein</fullName>
    </submittedName>
</protein>
<dbReference type="KEGG" id="rec:RHECIAT_PC0000052"/>
<organism evidence="1 2">
    <name type="scientific">Rhizobium etli (strain CIAT 652)</name>
    <dbReference type="NCBI Taxonomy" id="491916"/>
    <lineage>
        <taxon>Bacteria</taxon>
        <taxon>Pseudomonadati</taxon>
        <taxon>Pseudomonadota</taxon>
        <taxon>Alphaproteobacteria</taxon>
        <taxon>Hyphomicrobiales</taxon>
        <taxon>Rhizobiaceae</taxon>
        <taxon>Rhizobium/Agrobacterium group</taxon>
        <taxon>Rhizobium</taxon>
    </lineage>
</organism>
<dbReference type="Proteomes" id="UP000008817">
    <property type="component" value="Plasmid pC"/>
</dbReference>
<gene>
    <name evidence="1" type="ordered locus">RHECIAT_PC0000052</name>
</gene>
<sequence length="103" mass="11142">MAGGGCVGSKADHRRPKFTEAPDKLFPAIVVGASDWDYRCADRLKQTMEGRTPLRSAVAKILKLIDDLSEDSLPLRKVEAGGTVRNRAAAPAPIHDDTLTGWL</sequence>
<accession>B3Q4K3</accession>